<feature type="binding site" evidence="9">
    <location>
        <begin position="65"/>
        <end position="66"/>
    </location>
    <ligand>
        <name>substrate</name>
    </ligand>
</feature>
<dbReference type="InterPro" id="IPR001048">
    <property type="entry name" value="Asp/Glu/Uridylate_kinase"/>
</dbReference>
<gene>
    <name evidence="9 11" type="primary">argB</name>
    <name evidence="11" type="ORF">FYJ63_07640</name>
</gene>
<protein>
    <recommendedName>
        <fullName evidence="9">Acetylglutamate kinase</fullName>
        <ecNumber evidence="9">2.7.2.8</ecNumber>
    </recommendedName>
    <alternativeName>
        <fullName evidence="9">N-acetyl-L-glutamate 5-phosphotransferase</fullName>
    </alternativeName>
    <alternativeName>
        <fullName evidence="9">NAG kinase</fullName>
        <shortName evidence="9">NAGK</shortName>
    </alternativeName>
</protein>
<feature type="site" description="Transition state stabilizer" evidence="9">
    <location>
        <position position="246"/>
    </location>
</feature>
<dbReference type="PRINTS" id="PR00474">
    <property type="entry name" value="GLU5KINASE"/>
</dbReference>
<organism evidence="11 12">
    <name type="scientific">Mobiluncus porci</name>
    <dbReference type="NCBI Taxonomy" id="2652278"/>
    <lineage>
        <taxon>Bacteria</taxon>
        <taxon>Bacillati</taxon>
        <taxon>Actinomycetota</taxon>
        <taxon>Actinomycetes</taxon>
        <taxon>Actinomycetales</taxon>
        <taxon>Actinomycetaceae</taxon>
        <taxon>Mobiluncus</taxon>
    </lineage>
</organism>
<dbReference type="FunFam" id="3.40.1160.10:FF:000004">
    <property type="entry name" value="Acetylglutamate kinase"/>
    <property type="match status" value="1"/>
</dbReference>
<dbReference type="InterPro" id="IPR004662">
    <property type="entry name" value="AcgluKinase_fam"/>
</dbReference>
<evidence type="ECO:0000313" key="12">
    <source>
        <dbReference type="Proteomes" id="UP000442535"/>
    </source>
</evidence>
<keyword evidence="9" id="KW-0963">Cytoplasm</keyword>
<dbReference type="EC" id="2.7.2.8" evidence="9"/>
<feature type="domain" description="Aspartate/glutamate/uridylate kinase" evidence="10">
    <location>
        <begin position="26"/>
        <end position="265"/>
    </location>
</feature>
<dbReference type="PANTHER" id="PTHR23342:SF0">
    <property type="entry name" value="N-ACETYLGLUTAMATE SYNTHASE, MITOCHONDRIAL"/>
    <property type="match status" value="1"/>
</dbReference>
<dbReference type="GO" id="GO:0042450">
    <property type="term" value="P:L-arginine biosynthetic process via ornithine"/>
    <property type="evidence" value="ECO:0007669"/>
    <property type="project" value="UniProtKB-UniRule"/>
</dbReference>
<dbReference type="AlphaFoldDB" id="A0A7K0K4Z3"/>
<feature type="binding site" evidence="9">
    <location>
        <position position="185"/>
    </location>
    <ligand>
        <name>substrate</name>
    </ligand>
</feature>
<keyword evidence="12" id="KW-1185">Reference proteome</keyword>
<dbReference type="NCBIfam" id="TIGR00761">
    <property type="entry name" value="argB"/>
    <property type="match status" value="1"/>
</dbReference>
<dbReference type="PIRSF" id="PIRSF000728">
    <property type="entry name" value="NAGK"/>
    <property type="match status" value="1"/>
</dbReference>
<comment type="function">
    <text evidence="9">Catalyzes the ATP-dependent phosphorylation of N-acetyl-L-glutamate.</text>
</comment>
<dbReference type="SUPFAM" id="SSF53633">
    <property type="entry name" value="Carbamate kinase-like"/>
    <property type="match status" value="1"/>
</dbReference>
<comment type="catalytic activity">
    <reaction evidence="8 9">
        <text>N-acetyl-L-glutamate + ATP = N-acetyl-L-glutamyl 5-phosphate + ADP</text>
        <dbReference type="Rhea" id="RHEA:14629"/>
        <dbReference type="ChEBI" id="CHEBI:30616"/>
        <dbReference type="ChEBI" id="CHEBI:44337"/>
        <dbReference type="ChEBI" id="CHEBI:57936"/>
        <dbReference type="ChEBI" id="CHEBI:456216"/>
        <dbReference type="EC" id="2.7.2.8"/>
    </reaction>
</comment>
<dbReference type="Gene3D" id="3.40.1160.10">
    <property type="entry name" value="Acetylglutamate kinase-like"/>
    <property type="match status" value="1"/>
</dbReference>
<evidence type="ECO:0000259" key="10">
    <source>
        <dbReference type="Pfam" id="PF00696"/>
    </source>
</evidence>
<dbReference type="GO" id="GO:0003991">
    <property type="term" value="F:acetylglutamate kinase activity"/>
    <property type="evidence" value="ECO:0007669"/>
    <property type="project" value="UniProtKB-UniRule"/>
</dbReference>
<evidence type="ECO:0000256" key="8">
    <source>
        <dbReference type="ARBA" id="ARBA00048141"/>
    </source>
</evidence>
<dbReference type="Proteomes" id="UP000442535">
    <property type="component" value="Unassembled WGS sequence"/>
</dbReference>
<dbReference type="HAMAP" id="MF_00082">
    <property type="entry name" value="ArgB"/>
    <property type="match status" value="1"/>
</dbReference>
<comment type="similarity">
    <text evidence="9">Belongs to the acetylglutamate kinase family. ArgB subfamily.</text>
</comment>
<sequence length="302" mass="32689">MAITPLEKTEVLLEAMPWLQSYRGSTVVIKYGGNAMINDALRRAFAKDIMFLHQVGLRPVVVHGGGPQITEMLDRLGLEAPFIDGYRVTTPAVMDVVRMVLTGKVQRELVGLLNVHESLAVGISGEDAALFQARKRRAPEGKDLGLVGDIVKVHPEPVLDMLDHGRIPVISSVAPDDHDPNTVLNVNADAAASALAVALKARKLVVLTDVEGLYRDINDKDSLIRYLTTSEVEAMLPTLSSGMIPKMRACVDAVRGGAQRATIIDGRIPHSMLLEIVTNEGTGTEVIPDDTAEKAIEFRAPH</sequence>
<keyword evidence="5 9" id="KW-0547">Nucleotide-binding</keyword>
<evidence type="ECO:0000256" key="9">
    <source>
        <dbReference type="HAMAP-Rule" id="MF_00082"/>
    </source>
</evidence>
<comment type="pathway">
    <text evidence="1 9">Amino-acid biosynthesis; L-arginine biosynthesis; N(2)-acetyl-L-ornithine from L-glutamate: step 2/4.</text>
</comment>
<comment type="caution">
    <text evidence="11">The sequence shown here is derived from an EMBL/GenBank/DDBJ whole genome shotgun (WGS) entry which is preliminary data.</text>
</comment>
<dbReference type="InterPro" id="IPR037528">
    <property type="entry name" value="ArgB"/>
</dbReference>
<dbReference type="PANTHER" id="PTHR23342">
    <property type="entry name" value="N-ACETYLGLUTAMATE SYNTHASE"/>
    <property type="match status" value="1"/>
</dbReference>
<keyword evidence="3 9" id="KW-0028">Amino-acid biosynthesis</keyword>
<evidence type="ECO:0000256" key="4">
    <source>
        <dbReference type="ARBA" id="ARBA00022679"/>
    </source>
</evidence>
<dbReference type="InterPro" id="IPR036393">
    <property type="entry name" value="AceGlu_kinase-like_sf"/>
</dbReference>
<name>A0A7K0K4Z3_9ACTO</name>
<dbReference type="RefSeq" id="WP_154545430.1">
    <property type="nucleotide sequence ID" value="NZ_JAQYQY010000030.1"/>
</dbReference>
<evidence type="ECO:0000256" key="3">
    <source>
        <dbReference type="ARBA" id="ARBA00022605"/>
    </source>
</evidence>
<keyword evidence="6 9" id="KW-0418">Kinase</keyword>
<dbReference type="UniPathway" id="UPA00068">
    <property type="reaction ID" value="UER00107"/>
</dbReference>
<keyword evidence="2 9" id="KW-0055">Arginine biosynthesis</keyword>
<comment type="subcellular location">
    <subcellularLocation>
        <location evidence="9">Cytoplasm</location>
    </subcellularLocation>
</comment>
<reference evidence="11 12" key="1">
    <citation type="submission" date="2019-08" db="EMBL/GenBank/DDBJ databases">
        <title>In-depth cultivation of the pig gut microbiome towards novel bacterial diversity and tailored functional studies.</title>
        <authorList>
            <person name="Wylensek D."/>
            <person name="Hitch T.C.A."/>
            <person name="Clavel T."/>
        </authorList>
    </citation>
    <scope>NUCLEOTIDE SEQUENCE [LARGE SCALE GENOMIC DNA]</scope>
    <source>
        <strain evidence="11 12">RF-GAM-744-WT-7</strain>
    </source>
</reference>
<evidence type="ECO:0000256" key="7">
    <source>
        <dbReference type="ARBA" id="ARBA00022840"/>
    </source>
</evidence>
<feature type="binding site" evidence="9">
    <location>
        <position position="87"/>
    </location>
    <ligand>
        <name>substrate</name>
    </ligand>
</feature>
<dbReference type="InterPro" id="IPR041727">
    <property type="entry name" value="NAGK-C"/>
</dbReference>
<dbReference type="InterPro" id="IPR001057">
    <property type="entry name" value="Glu/AcGlu_kinase"/>
</dbReference>
<evidence type="ECO:0000256" key="5">
    <source>
        <dbReference type="ARBA" id="ARBA00022741"/>
    </source>
</evidence>
<dbReference type="GO" id="GO:0005524">
    <property type="term" value="F:ATP binding"/>
    <property type="evidence" value="ECO:0007669"/>
    <property type="project" value="UniProtKB-UniRule"/>
</dbReference>
<keyword evidence="4 9" id="KW-0808">Transferase</keyword>
<evidence type="ECO:0000313" key="11">
    <source>
        <dbReference type="EMBL" id="MST50105.1"/>
    </source>
</evidence>
<dbReference type="CDD" id="cd04250">
    <property type="entry name" value="AAK_NAGK-C"/>
    <property type="match status" value="1"/>
</dbReference>
<dbReference type="EMBL" id="VUMY01000013">
    <property type="protein sequence ID" value="MST50105.1"/>
    <property type="molecule type" value="Genomic_DNA"/>
</dbReference>
<accession>A0A7K0K4Z3</accession>
<evidence type="ECO:0000256" key="6">
    <source>
        <dbReference type="ARBA" id="ARBA00022777"/>
    </source>
</evidence>
<keyword evidence="7 9" id="KW-0067">ATP-binding</keyword>
<evidence type="ECO:0000256" key="1">
    <source>
        <dbReference type="ARBA" id="ARBA00004828"/>
    </source>
</evidence>
<evidence type="ECO:0000256" key="2">
    <source>
        <dbReference type="ARBA" id="ARBA00022571"/>
    </source>
</evidence>
<feature type="site" description="Transition state stabilizer" evidence="9">
    <location>
        <position position="30"/>
    </location>
</feature>
<dbReference type="GO" id="GO:0005737">
    <property type="term" value="C:cytoplasm"/>
    <property type="evidence" value="ECO:0007669"/>
    <property type="project" value="UniProtKB-SubCell"/>
</dbReference>
<dbReference type="Pfam" id="PF00696">
    <property type="entry name" value="AA_kinase"/>
    <property type="match status" value="1"/>
</dbReference>
<proteinExistence type="inferred from homology"/>